<dbReference type="GO" id="GO:0140096">
    <property type="term" value="F:catalytic activity, acting on a protein"/>
    <property type="evidence" value="ECO:0007669"/>
    <property type="project" value="UniProtKB-ARBA"/>
</dbReference>
<sequence length="276" mass="31785">MDEMMTNESLLAKKQREMGFLHHFHHLGYDLIDLGVVEKFEWTQLSHDDLHLMLNRHKWQSGDKLFALRSDWTNAIVRYRKQYHLRADKIAYSGPVYSLLKERHQLGVETFTDSIPKQIEVLGDMITFMEKELDLSLSVAVVSHNKLLKKILSPRELEDPSVRKFICERNQDALKHRLGANHPLIGLMDKAPTEQAGYLKENYPELTGHLNELAEWEATLKSKNVDYVYADMLALPNQSYYKGIFIQLYGENQTEPVASGGQYTSSSKAFGMAINN</sequence>
<dbReference type="Proteomes" id="UP000313395">
    <property type="component" value="Unassembled WGS sequence"/>
</dbReference>
<dbReference type="InterPro" id="IPR041715">
    <property type="entry name" value="HisRS-like_core"/>
</dbReference>
<comment type="caution">
    <text evidence="3">The sequence shown here is derived from an EMBL/GenBank/DDBJ whole genome shotgun (WGS) entry which is preliminary data.</text>
</comment>
<evidence type="ECO:0000313" key="3">
    <source>
        <dbReference type="EMBL" id="TNV69596.1"/>
    </source>
</evidence>
<dbReference type="AlphaFoldDB" id="A0A5C5EAN0"/>
<dbReference type="SUPFAM" id="SSF55681">
    <property type="entry name" value="Class II aaRS and biotin synthetases"/>
    <property type="match status" value="1"/>
</dbReference>
<name>A0A5C5EAN0_9LACT</name>
<organism evidence="3 4">
    <name type="scientific">Trichococcus shcherbakoviae subsp. psychrophilus</name>
    <dbReference type="NCBI Taxonomy" id="2585775"/>
    <lineage>
        <taxon>Bacteria</taxon>
        <taxon>Bacillati</taxon>
        <taxon>Bacillota</taxon>
        <taxon>Bacilli</taxon>
        <taxon>Lactobacillales</taxon>
        <taxon>Carnobacteriaceae</taxon>
        <taxon>Trichococcus</taxon>
    </lineage>
</organism>
<dbReference type="Gene3D" id="3.30.930.10">
    <property type="entry name" value="Bira Bifunctional Protein, Domain 2"/>
    <property type="match status" value="1"/>
</dbReference>
<dbReference type="GO" id="GO:0016740">
    <property type="term" value="F:transferase activity"/>
    <property type="evidence" value="ECO:0007669"/>
    <property type="project" value="UniProtKB-ARBA"/>
</dbReference>
<dbReference type="InterPro" id="IPR045864">
    <property type="entry name" value="aa-tRNA-synth_II/BPL/LPL"/>
</dbReference>
<evidence type="ECO:0000259" key="1">
    <source>
        <dbReference type="Pfam" id="PF13393"/>
    </source>
</evidence>
<dbReference type="Pfam" id="PF13393">
    <property type="entry name" value="tRNA-synt_His"/>
    <property type="match status" value="1"/>
</dbReference>
<dbReference type="EMBL" id="VENO01000002">
    <property type="protein sequence ID" value="TNV69596.1"/>
    <property type="molecule type" value="Genomic_DNA"/>
</dbReference>
<feature type="domain" description="Class II Histidinyl-tRNA synthetase (HisRS)-like catalytic core" evidence="1">
    <location>
        <begin position="19"/>
        <end position="273"/>
    </location>
</feature>
<keyword evidence="4" id="KW-1185">Reference proteome</keyword>
<accession>A0A5C5EAN0</accession>
<evidence type="ECO:0000313" key="4">
    <source>
        <dbReference type="Proteomes" id="UP000313395"/>
    </source>
</evidence>
<reference evidence="3 4" key="1">
    <citation type="submission" date="2019-06" db="EMBL/GenBank/DDBJ databases">
        <title>Description Trichococcus psychrophilus sp. nov., isolated from a cold spring, by genomic and phenotypic analyses.</title>
        <authorList>
            <person name="Zakharyuk A."/>
        </authorList>
    </citation>
    <scope>NUCLEOTIDE SEQUENCE [LARGE SCALE GENOMIC DNA]</scope>
    <source>
        <strain evidence="3 4">SKBG</strain>
    </source>
</reference>
<protein>
    <recommendedName>
        <fullName evidence="1">Class II Histidinyl-tRNA synthetase (HisRS)-like catalytic core domain-containing protein</fullName>
    </recommendedName>
</protein>
<evidence type="ECO:0000313" key="2">
    <source>
        <dbReference type="EMBL" id="TNV67897.1"/>
    </source>
</evidence>
<dbReference type="EMBL" id="VENO01000006">
    <property type="protein sequence ID" value="TNV67897.1"/>
    <property type="molecule type" value="Genomic_DNA"/>
</dbReference>
<gene>
    <name evidence="3" type="ORF">FHK04_08930</name>
    <name evidence="2" type="ORF">FHK04_13500</name>
</gene>
<proteinExistence type="predicted"/>